<evidence type="ECO:0000256" key="6">
    <source>
        <dbReference type="ARBA" id="ARBA00022801"/>
    </source>
</evidence>
<keyword evidence="13" id="KW-1185">Reference proteome</keyword>
<evidence type="ECO:0000259" key="11">
    <source>
        <dbReference type="PROSITE" id="PS50883"/>
    </source>
</evidence>
<comment type="caution">
    <text evidence="12">The sequence shown here is derived from an EMBL/GenBank/DDBJ whole genome shotgun (WGS) entry which is preliminary data.</text>
</comment>
<evidence type="ECO:0000256" key="2">
    <source>
        <dbReference type="ARBA" id="ARBA00012282"/>
    </source>
</evidence>
<keyword evidence="5 10" id="KW-0812">Transmembrane</keyword>
<dbReference type="PANTHER" id="PTHR33121">
    <property type="entry name" value="CYCLIC DI-GMP PHOSPHODIESTERASE PDEF"/>
    <property type="match status" value="1"/>
</dbReference>
<dbReference type="Gene3D" id="3.20.20.450">
    <property type="entry name" value="EAL domain"/>
    <property type="match status" value="1"/>
</dbReference>
<dbReference type="Pfam" id="PF12792">
    <property type="entry name" value="CSS-motif"/>
    <property type="match status" value="1"/>
</dbReference>
<evidence type="ECO:0000313" key="13">
    <source>
        <dbReference type="Proteomes" id="UP001196565"/>
    </source>
</evidence>
<dbReference type="Pfam" id="PF00563">
    <property type="entry name" value="EAL"/>
    <property type="match status" value="1"/>
</dbReference>
<dbReference type="InterPro" id="IPR024744">
    <property type="entry name" value="CSS-motif_dom"/>
</dbReference>
<comment type="catalytic activity">
    <reaction evidence="9">
        <text>3',3'-c-di-GMP + H2O = 5'-phosphoguanylyl(3'-&gt;5')guanosine + H(+)</text>
        <dbReference type="Rhea" id="RHEA:24902"/>
        <dbReference type="ChEBI" id="CHEBI:15377"/>
        <dbReference type="ChEBI" id="CHEBI:15378"/>
        <dbReference type="ChEBI" id="CHEBI:58754"/>
        <dbReference type="ChEBI" id="CHEBI:58805"/>
        <dbReference type="EC" id="3.1.4.52"/>
    </reaction>
</comment>
<dbReference type="EC" id="3.1.4.52" evidence="2"/>
<keyword evidence="8 10" id="KW-0472">Membrane</keyword>
<evidence type="ECO:0000256" key="1">
    <source>
        <dbReference type="ARBA" id="ARBA00004651"/>
    </source>
</evidence>
<accession>A0ABS7AH99</accession>
<dbReference type="SMART" id="SM00052">
    <property type="entry name" value="EAL"/>
    <property type="match status" value="1"/>
</dbReference>
<dbReference type="InterPro" id="IPR001633">
    <property type="entry name" value="EAL_dom"/>
</dbReference>
<gene>
    <name evidence="12" type="ORF">KPL78_24800</name>
</gene>
<keyword evidence="6" id="KW-0378">Hydrolase</keyword>
<dbReference type="SUPFAM" id="SSF141868">
    <property type="entry name" value="EAL domain-like"/>
    <property type="match status" value="1"/>
</dbReference>
<dbReference type="PANTHER" id="PTHR33121:SF79">
    <property type="entry name" value="CYCLIC DI-GMP PHOSPHODIESTERASE PDED-RELATED"/>
    <property type="match status" value="1"/>
</dbReference>
<reference evidence="12 13" key="1">
    <citation type="submission" date="2021-07" db="EMBL/GenBank/DDBJ databases">
        <authorList>
            <person name="So Y."/>
        </authorList>
    </citation>
    <scope>NUCLEOTIDE SEQUENCE [LARGE SCALE GENOMIC DNA]</scope>
    <source>
        <strain evidence="12 13">HJA6</strain>
    </source>
</reference>
<evidence type="ECO:0000313" key="12">
    <source>
        <dbReference type="EMBL" id="MBW6401102.1"/>
    </source>
</evidence>
<evidence type="ECO:0000256" key="9">
    <source>
        <dbReference type="ARBA" id="ARBA00034290"/>
    </source>
</evidence>
<dbReference type="InterPro" id="IPR050706">
    <property type="entry name" value="Cyclic-di-GMP_PDE-like"/>
</dbReference>
<evidence type="ECO:0000256" key="4">
    <source>
        <dbReference type="ARBA" id="ARBA00022636"/>
    </source>
</evidence>
<feature type="transmembrane region" description="Helical" evidence="10">
    <location>
        <begin position="201"/>
        <end position="222"/>
    </location>
</feature>
<evidence type="ECO:0000256" key="3">
    <source>
        <dbReference type="ARBA" id="ARBA00022475"/>
    </source>
</evidence>
<name>A0ABS7AH99_9PROT</name>
<keyword evidence="4" id="KW-0973">c-di-GMP</keyword>
<evidence type="ECO:0000256" key="8">
    <source>
        <dbReference type="ARBA" id="ARBA00023136"/>
    </source>
</evidence>
<keyword evidence="7 10" id="KW-1133">Transmembrane helix</keyword>
<dbReference type="CDD" id="cd01948">
    <property type="entry name" value="EAL"/>
    <property type="match status" value="1"/>
</dbReference>
<sequence length="496" mass="53374">MLLDLSEYAKITLGRFNDTISQANTALGIISSEQWDDCSPAHIGRMRQLSVDIMTIDEIVYYRNGRLSCTIWGNTNRAILERAPDHTLPNGVGITLNVESTVSRGGSMVAVSHRGHAVLVKPQRMVDVLLDTHATLGVAMDGGRLVALSGSADPELLAVLTSGPAVGADARHFYASVGGPGFIAFAIAERSAIEGRWREELWLLLPLGGVVSLVLVATVAWFSRHRLSLRSELASAIRNGELVVHYQPIMSLGTGRCVGAEALVRWQQPDGRMIPPDSFIPIAEEFGLIADITDFMIDRVVRDLADMLAIDRSVYVAINIGASDIGSGRFLPVLDRALARWNVAAPHVWLEATERGFVDADAARKTITAARAAGHLVAIDDFGTGYSSLSLLEKLPLDALKIDKAFVDSIGKDAATSIVIPHIIGMAKELSLAIVAEGIETEEQVDYLRKAGVKLGQGWLYAKAMPLGDIIDYYGHNKAGPWDGVPVDALDQADGA</sequence>
<keyword evidence="3" id="KW-1003">Cell membrane</keyword>
<evidence type="ECO:0000256" key="5">
    <source>
        <dbReference type="ARBA" id="ARBA00022692"/>
    </source>
</evidence>
<organism evidence="12 13">
    <name type="scientific">Roseomonas alba</name>
    <dbReference type="NCBI Taxonomy" id="2846776"/>
    <lineage>
        <taxon>Bacteria</taxon>
        <taxon>Pseudomonadati</taxon>
        <taxon>Pseudomonadota</taxon>
        <taxon>Alphaproteobacteria</taxon>
        <taxon>Acetobacterales</taxon>
        <taxon>Roseomonadaceae</taxon>
        <taxon>Roseomonas</taxon>
    </lineage>
</organism>
<dbReference type="InterPro" id="IPR035919">
    <property type="entry name" value="EAL_sf"/>
</dbReference>
<evidence type="ECO:0000256" key="10">
    <source>
        <dbReference type="SAM" id="Phobius"/>
    </source>
</evidence>
<evidence type="ECO:0000256" key="7">
    <source>
        <dbReference type="ARBA" id="ARBA00022989"/>
    </source>
</evidence>
<dbReference type="Proteomes" id="UP001196565">
    <property type="component" value="Unassembled WGS sequence"/>
</dbReference>
<comment type="subcellular location">
    <subcellularLocation>
        <location evidence="1">Cell membrane</location>
        <topology evidence="1">Multi-pass membrane protein</topology>
    </subcellularLocation>
</comment>
<dbReference type="EMBL" id="JAHYBZ010000010">
    <property type="protein sequence ID" value="MBW6401102.1"/>
    <property type="molecule type" value="Genomic_DNA"/>
</dbReference>
<feature type="domain" description="EAL" evidence="11">
    <location>
        <begin position="226"/>
        <end position="478"/>
    </location>
</feature>
<dbReference type="PROSITE" id="PS50883">
    <property type="entry name" value="EAL"/>
    <property type="match status" value="1"/>
</dbReference>
<protein>
    <recommendedName>
        <fullName evidence="2">cyclic-guanylate-specific phosphodiesterase</fullName>
        <ecNumber evidence="2">3.1.4.52</ecNumber>
    </recommendedName>
</protein>
<proteinExistence type="predicted"/>